<proteinExistence type="predicted"/>
<comment type="caution">
    <text evidence="1">The sequence shown here is derived from an EMBL/GenBank/DDBJ whole genome shotgun (WGS) entry which is preliminary data.</text>
</comment>
<name>A0AAW0UH11_SCYPA</name>
<dbReference type="Proteomes" id="UP001487740">
    <property type="component" value="Unassembled WGS sequence"/>
</dbReference>
<sequence>MIVPNSWTLQFDLFISGLRTVRRSGWSLAAHGKLLLLVKEFLNRLPSKVMQQRIAQQETSFDLQDPLSKLINHFMLIIDLYDKLSKYYI</sequence>
<organism evidence="1 2">
    <name type="scientific">Scylla paramamosain</name>
    <name type="common">Mud crab</name>
    <dbReference type="NCBI Taxonomy" id="85552"/>
    <lineage>
        <taxon>Eukaryota</taxon>
        <taxon>Metazoa</taxon>
        <taxon>Ecdysozoa</taxon>
        <taxon>Arthropoda</taxon>
        <taxon>Crustacea</taxon>
        <taxon>Multicrustacea</taxon>
        <taxon>Malacostraca</taxon>
        <taxon>Eumalacostraca</taxon>
        <taxon>Eucarida</taxon>
        <taxon>Decapoda</taxon>
        <taxon>Pleocyemata</taxon>
        <taxon>Brachyura</taxon>
        <taxon>Eubrachyura</taxon>
        <taxon>Portunoidea</taxon>
        <taxon>Portunidae</taxon>
        <taxon>Portuninae</taxon>
        <taxon>Scylla</taxon>
    </lineage>
</organism>
<dbReference type="EMBL" id="JARAKH010000012">
    <property type="protein sequence ID" value="KAK8397972.1"/>
    <property type="molecule type" value="Genomic_DNA"/>
</dbReference>
<evidence type="ECO:0000313" key="2">
    <source>
        <dbReference type="Proteomes" id="UP001487740"/>
    </source>
</evidence>
<accession>A0AAW0UH11</accession>
<dbReference type="AlphaFoldDB" id="A0AAW0UH11"/>
<reference evidence="1 2" key="1">
    <citation type="submission" date="2023-03" db="EMBL/GenBank/DDBJ databases">
        <title>High-quality genome of Scylla paramamosain provides insights in environmental adaptation.</title>
        <authorList>
            <person name="Zhang L."/>
        </authorList>
    </citation>
    <scope>NUCLEOTIDE SEQUENCE [LARGE SCALE GENOMIC DNA]</scope>
    <source>
        <strain evidence="1">LZ_2023a</strain>
        <tissue evidence="1">Muscle</tissue>
    </source>
</reference>
<protein>
    <submittedName>
        <fullName evidence="1">Uncharacterized protein</fullName>
    </submittedName>
</protein>
<evidence type="ECO:0000313" key="1">
    <source>
        <dbReference type="EMBL" id="KAK8397972.1"/>
    </source>
</evidence>
<gene>
    <name evidence="1" type="ORF">O3P69_003697</name>
</gene>
<keyword evidence="2" id="KW-1185">Reference proteome</keyword>